<dbReference type="NCBIfam" id="TIGR01214">
    <property type="entry name" value="rmlD"/>
    <property type="match status" value="1"/>
</dbReference>
<dbReference type="EC" id="1.1.1.133" evidence="3 6"/>
<gene>
    <name evidence="8" type="primary">rfbD</name>
    <name evidence="8" type="ORF">FVW20_10275</name>
</gene>
<dbReference type="InterPro" id="IPR005913">
    <property type="entry name" value="dTDP_dehydrorham_reduct"/>
</dbReference>
<sequence>MSPRPKALVLGGRTGLLGQALVRVLRESGWDALPTGRDDVNVLDSGALASFIERAEPTVIFNTVAWTQVDLAEEREEDATRLNRQLPTCLARMVRGTSMHLVHFSTDFVFSGKKGAPYTPDDTPDPASVYGATKLAGEQAVLQQCPDNACVVRTSWLFGPGRRNFVKVILDICHDKGEARVVHDQIGSPTYTLDLAAGSVKLAELRATGIFHVANAGQASWCELASEAVNLAGLPCKVHAIPSRDYPQKAQRPPFSVLDTARFTQMTGITPRPWPQALRDYIYKECLPAMHDA</sequence>
<keyword evidence="6" id="KW-0521">NADP</keyword>
<comment type="catalytic activity">
    <reaction evidence="5">
        <text>dTDP-beta-L-rhamnose + NADP(+) = dTDP-4-dehydro-beta-L-rhamnose + NADPH + H(+)</text>
        <dbReference type="Rhea" id="RHEA:21796"/>
        <dbReference type="ChEBI" id="CHEBI:15378"/>
        <dbReference type="ChEBI" id="CHEBI:57510"/>
        <dbReference type="ChEBI" id="CHEBI:57783"/>
        <dbReference type="ChEBI" id="CHEBI:58349"/>
        <dbReference type="ChEBI" id="CHEBI:62830"/>
        <dbReference type="EC" id="1.1.1.133"/>
    </reaction>
</comment>
<comment type="caution">
    <text evidence="8">The sequence shown here is derived from an EMBL/GenBank/DDBJ whole genome shotgun (WGS) entry which is preliminary data.</text>
</comment>
<dbReference type="RefSeq" id="WP_196609391.1">
    <property type="nucleotide sequence ID" value="NZ_VRYY01000280.1"/>
</dbReference>
<accession>A0ABS0J4M7</accession>
<comment type="function">
    <text evidence="6">Catalyzes the reduction of dTDP-6-deoxy-L-lyxo-4-hexulose to yield dTDP-L-rhamnose.</text>
</comment>
<protein>
    <recommendedName>
        <fullName evidence="4 6">dTDP-4-dehydrorhamnose reductase</fullName>
        <ecNumber evidence="3 6">1.1.1.133</ecNumber>
    </recommendedName>
</protein>
<proteinExistence type="inferred from homology"/>
<name>A0ABS0J4M7_9BACT</name>
<evidence type="ECO:0000256" key="5">
    <source>
        <dbReference type="ARBA" id="ARBA00048200"/>
    </source>
</evidence>
<evidence type="ECO:0000256" key="2">
    <source>
        <dbReference type="ARBA" id="ARBA00010944"/>
    </source>
</evidence>
<keyword evidence="6 8" id="KW-0560">Oxidoreductase</keyword>
<dbReference type="Pfam" id="PF04321">
    <property type="entry name" value="RmlD_sub_bind"/>
    <property type="match status" value="1"/>
</dbReference>
<dbReference type="GO" id="GO:0008831">
    <property type="term" value="F:dTDP-4-dehydrorhamnose reductase activity"/>
    <property type="evidence" value="ECO:0007669"/>
    <property type="project" value="UniProtKB-EC"/>
</dbReference>
<dbReference type="PANTHER" id="PTHR10491:SF4">
    <property type="entry name" value="METHIONINE ADENOSYLTRANSFERASE 2 SUBUNIT BETA"/>
    <property type="match status" value="1"/>
</dbReference>
<dbReference type="InterPro" id="IPR036291">
    <property type="entry name" value="NAD(P)-bd_dom_sf"/>
</dbReference>
<dbReference type="CDD" id="cd05254">
    <property type="entry name" value="dTDP_HR_like_SDR_e"/>
    <property type="match status" value="1"/>
</dbReference>
<reference evidence="8 9" key="1">
    <citation type="submission" date="2019-08" db="EMBL/GenBank/DDBJ databases">
        <authorList>
            <person name="Luo N."/>
        </authorList>
    </citation>
    <scope>NUCLEOTIDE SEQUENCE [LARGE SCALE GENOMIC DNA]</scope>
    <source>
        <strain evidence="8 9">NCIMB 9442</strain>
    </source>
</reference>
<comment type="pathway">
    <text evidence="1 6">Carbohydrate biosynthesis; dTDP-L-rhamnose biosynthesis.</text>
</comment>
<comment type="similarity">
    <text evidence="2 6">Belongs to the dTDP-4-dehydrorhamnose reductase family.</text>
</comment>
<evidence type="ECO:0000259" key="7">
    <source>
        <dbReference type="Pfam" id="PF04321"/>
    </source>
</evidence>
<evidence type="ECO:0000313" key="8">
    <source>
        <dbReference type="EMBL" id="MBG3877395.1"/>
    </source>
</evidence>
<evidence type="ECO:0000313" key="9">
    <source>
        <dbReference type="Proteomes" id="UP001194469"/>
    </source>
</evidence>
<dbReference type="Proteomes" id="UP001194469">
    <property type="component" value="Unassembled WGS sequence"/>
</dbReference>
<organism evidence="8 9">
    <name type="scientific">Nitratidesulfovibrio oxamicus</name>
    <dbReference type="NCBI Taxonomy" id="32016"/>
    <lineage>
        <taxon>Bacteria</taxon>
        <taxon>Pseudomonadati</taxon>
        <taxon>Thermodesulfobacteriota</taxon>
        <taxon>Desulfovibrionia</taxon>
        <taxon>Desulfovibrionales</taxon>
        <taxon>Desulfovibrionaceae</taxon>
        <taxon>Nitratidesulfovibrio</taxon>
    </lineage>
</organism>
<evidence type="ECO:0000256" key="4">
    <source>
        <dbReference type="ARBA" id="ARBA00017099"/>
    </source>
</evidence>
<evidence type="ECO:0000256" key="6">
    <source>
        <dbReference type="RuleBase" id="RU364082"/>
    </source>
</evidence>
<evidence type="ECO:0000256" key="1">
    <source>
        <dbReference type="ARBA" id="ARBA00004781"/>
    </source>
</evidence>
<evidence type="ECO:0000256" key="3">
    <source>
        <dbReference type="ARBA" id="ARBA00012929"/>
    </source>
</evidence>
<dbReference type="EMBL" id="VRYY01000280">
    <property type="protein sequence ID" value="MBG3877395.1"/>
    <property type="molecule type" value="Genomic_DNA"/>
</dbReference>
<dbReference type="SUPFAM" id="SSF51735">
    <property type="entry name" value="NAD(P)-binding Rossmann-fold domains"/>
    <property type="match status" value="1"/>
</dbReference>
<dbReference type="InterPro" id="IPR029903">
    <property type="entry name" value="RmlD-like-bd"/>
</dbReference>
<feature type="domain" description="RmlD-like substrate binding" evidence="7">
    <location>
        <begin position="8"/>
        <end position="283"/>
    </location>
</feature>
<dbReference type="Gene3D" id="3.90.25.10">
    <property type="entry name" value="UDP-galactose 4-epimerase, domain 1"/>
    <property type="match status" value="1"/>
</dbReference>
<keyword evidence="9" id="KW-1185">Reference proteome</keyword>
<dbReference type="Gene3D" id="3.40.50.720">
    <property type="entry name" value="NAD(P)-binding Rossmann-like Domain"/>
    <property type="match status" value="1"/>
</dbReference>
<dbReference type="PANTHER" id="PTHR10491">
    <property type="entry name" value="DTDP-4-DEHYDRORHAMNOSE REDUCTASE"/>
    <property type="match status" value="1"/>
</dbReference>